<comment type="caution">
    <text evidence="1">The sequence shown here is derived from an EMBL/GenBank/DDBJ whole genome shotgun (WGS) entry which is preliminary data.</text>
</comment>
<keyword evidence="2" id="KW-1185">Reference proteome</keyword>
<sequence>MKALTMTAGHVSRQYHYWSWSFATAITYDSRSRATYGICFELDTSEINRFLDDIIKAIHLAICDLFIPAVLVDLALEVPQGYNHKYHRDLDKIQSSLGILQYIKADKIPQENFDLAQASRQLTAVSVSSAAVLSLLQRLKNTVEGLQEQLCNRERKPKHWAHDGVLDEIGIV</sequence>
<accession>A0A1Y1YUM0</accession>
<dbReference type="EMBL" id="MCFA01000166">
    <property type="protein sequence ID" value="ORY01733.1"/>
    <property type="molecule type" value="Genomic_DNA"/>
</dbReference>
<gene>
    <name evidence="1" type="ORF">BCR34DRAFT_90944</name>
</gene>
<proteinExistence type="predicted"/>
<dbReference type="AlphaFoldDB" id="A0A1Y1YUM0"/>
<dbReference type="Proteomes" id="UP000193144">
    <property type="component" value="Unassembled WGS sequence"/>
</dbReference>
<organism evidence="1 2">
    <name type="scientific">Clohesyomyces aquaticus</name>
    <dbReference type="NCBI Taxonomy" id="1231657"/>
    <lineage>
        <taxon>Eukaryota</taxon>
        <taxon>Fungi</taxon>
        <taxon>Dikarya</taxon>
        <taxon>Ascomycota</taxon>
        <taxon>Pezizomycotina</taxon>
        <taxon>Dothideomycetes</taxon>
        <taxon>Pleosporomycetidae</taxon>
        <taxon>Pleosporales</taxon>
        <taxon>Lindgomycetaceae</taxon>
        <taxon>Clohesyomyces</taxon>
    </lineage>
</organism>
<reference evidence="1 2" key="1">
    <citation type="submission" date="2016-07" db="EMBL/GenBank/DDBJ databases">
        <title>Pervasive Adenine N6-methylation of Active Genes in Fungi.</title>
        <authorList>
            <consortium name="DOE Joint Genome Institute"/>
            <person name="Mondo S.J."/>
            <person name="Dannebaum R.O."/>
            <person name="Kuo R.C."/>
            <person name="Labutti K."/>
            <person name="Haridas S."/>
            <person name="Kuo A."/>
            <person name="Salamov A."/>
            <person name="Ahrendt S.R."/>
            <person name="Lipzen A."/>
            <person name="Sullivan W."/>
            <person name="Andreopoulos W.B."/>
            <person name="Clum A."/>
            <person name="Lindquist E."/>
            <person name="Daum C."/>
            <person name="Ramamoorthy G.K."/>
            <person name="Gryganskyi A."/>
            <person name="Culley D."/>
            <person name="Magnuson J.K."/>
            <person name="James T.Y."/>
            <person name="O'Malley M.A."/>
            <person name="Stajich J.E."/>
            <person name="Spatafora J.W."/>
            <person name="Visel A."/>
            <person name="Grigoriev I.V."/>
        </authorList>
    </citation>
    <scope>NUCLEOTIDE SEQUENCE [LARGE SCALE GENOMIC DNA]</scope>
    <source>
        <strain evidence="1 2">CBS 115471</strain>
    </source>
</reference>
<name>A0A1Y1YUM0_9PLEO</name>
<protein>
    <submittedName>
        <fullName evidence="1">Uncharacterized protein</fullName>
    </submittedName>
</protein>
<evidence type="ECO:0000313" key="1">
    <source>
        <dbReference type="EMBL" id="ORY01733.1"/>
    </source>
</evidence>
<evidence type="ECO:0000313" key="2">
    <source>
        <dbReference type="Proteomes" id="UP000193144"/>
    </source>
</evidence>